<keyword evidence="1 3" id="KW-0853">WD repeat</keyword>
<dbReference type="CDD" id="cd00200">
    <property type="entry name" value="WD40"/>
    <property type="match status" value="1"/>
</dbReference>
<feature type="coiled-coil region" evidence="4">
    <location>
        <begin position="137"/>
        <end position="178"/>
    </location>
</feature>
<dbReference type="EMBL" id="BAAFRS010000257">
    <property type="protein sequence ID" value="GAB1225620.1"/>
    <property type="molecule type" value="Genomic_DNA"/>
</dbReference>
<gene>
    <name evidence="6" type="ORF">ENUP19_0257G0048</name>
</gene>
<dbReference type="InterPro" id="IPR020472">
    <property type="entry name" value="WD40_PAC1"/>
</dbReference>
<dbReference type="Proteomes" id="UP001628156">
    <property type="component" value="Unassembled WGS sequence"/>
</dbReference>
<dbReference type="InterPro" id="IPR015943">
    <property type="entry name" value="WD40/YVTN_repeat-like_dom_sf"/>
</dbReference>
<proteinExistence type="predicted"/>
<evidence type="ECO:0000313" key="7">
    <source>
        <dbReference type="Proteomes" id="UP001628156"/>
    </source>
</evidence>
<evidence type="ECO:0000256" key="1">
    <source>
        <dbReference type="ARBA" id="ARBA00022574"/>
    </source>
</evidence>
<dbReference type="PANTHER" id="PTHR19878">
    <property type="entry name" value="AUTOPHAGY PROTEIN 16-LIKE"/>
    <property type="match status" value="1"/>
</dbReference>
<dbReference type="PROSITE" id="PS50082">
    <property type="entry name" value="WD_REPEATS_2"/>
    <property type="match status" value="5"/>
</dbReference>
<dbReference type="SUPFAM" id="SSF50978">
    <property type="entry name" value="WD40 repeat-like"/>
    <property type="match status" value="1"/>
</dbReference>
<dbReference type="InterPro" id="IPR045160">
    <property type="entry name" value="ATG16"/>
</dbReference>
<evidence type="ECO:0000256" key="3">
    <source>
        <dbReference type="PROSITE-ProRule" id="PRU00221"/>
    </source>
</evidence>
<organism evidence="6 7">
    <name type="scientific">Entamoeba nuttalli</name>
    <dbReference type="NCBI Taxonomy" id="412467"/>
    <lineage>
        <taxon>Eukaryota</taxon>
        <taxon>Amoebozoa</taxon>
        <taxon>Evosea</taxon>
        <taxon>Archamoebae</taxon>
        <taxon>Mastigamoebida</taxon>
        <taxon>Entamoebidae</taxon>
        <taxon>Entamoeba</taxon>
    </lineage>
</organism>
<dbReference type="Gene3D" id="2.130.10.10">
    <property type="entry name" value="YVTN repeat-like/Quinoprotein amine dehydrogenase"/>
    <property type="match status" value="3"/>
</dbReference>
<feature type="coiled-coil region" evidence="4">
    <location>
        <begin position="74"/>
        <end position="108"/>
    </location>
</feature>
<name>A0ABQ0DRZ0_9EUKA</name>
<keyword evidence="7" id="KW-1185">Reference proteome</keyword>
<feature type="repeat" description="WD" evidence="3">
    <location>
        <begin position="267"/>
        <end position="308"/>
    </location>
</feature>
<dbReference type="PROSITE" id="PS50294">
    <property type="entry name" value="WD_REPEATS_REGION"/>
    <property type="match status" value="2"/>
</dbReference>
<feature type="repeat" description="WD" evidence="3">
    <location>
        <begin position="309"/>
        <end position="349"/>
    </location>
</feature>
<dbReference type="SMART" id="SM00320">
    <property type="entry name" value="WD40"/>
    <property type="match status" value="7"/>
</dbReference>
<dbReference type="InterPro" id="IPR019775">
    <property type="entry name" value="WD40_repeat_CS"/>
</dbReference>
<keyword evidence="2" id="KW-0677">Repeat</keyword>
<dbReference type="InterPro" id="IPR001680">
    <property type="entry name" value="WD40_rpt"/>
</dbReference>
<evidence type="ECO:0000256" key="4">
    <source>
        <dbReference type="SAM" id="Coils"/>
    </source>
</evidence>
<feature type="compositionally biased region" description="Low complexity" evidence="5">
    <location>
        <begin position="182"/>
        <end position="205"/>
    </location>
</feature>
<dbReference type="Pfam" id="PF00400">
    <property type="entry name" value="WD40"/>
    <property type="match status" value="5"/>
</dbReference>
<evidence type="ECO:0000313" key="6">
    <source>
        <dbReference type="EMBL" id="GAB1225620.1"/>
    </source>
</evidence>
<feature type="region of interest" description="Disordered" evidence="5">
    <location>
        <begin position="178"/>
        <end position="210"/>
    </location>
</feature>
<accession>A0ABQ0DRZ0</accession>
<keyword evidence="4" id="KW-0175">Coiled coil</keyword>
<dbReference type="PROSITE" id="PS00678">
    <property type="entry name" value="WD_REPEATS_1"/>
    <property type="match status" value="2"/>
</dbReference>
<protein>
    <recommendedName>
        <fullName evidence="8">WD domain, G-beta repeat-containing protein</fullName>
    </recommendedName>
</protein>
<feature type="repeat" description="WD" evidence="3">
    <location>
        <begin position="450"/>
        <end position="478"/>
    </location>
</feature>
<dbReference type="PANTHER" id="PTHR19878:SF8">
    <property type="entry name" value="AUTOPHAGY-RELATED 16, ISOFORM F"/>
    <property type="match status" value="1"/>
</dbReference>
<evidence type="ECO:0000256" key="5">
    <source>
        <dbReference type="SAM" id="MobiDB-lite"/>
    </source>
</evidence>
<reference evidence="6 7" key="1">
    <citation type="journal article" date="2019" name="PLoS Negl. Trop. Dis.">
        <title>Whole genome sequencing of Entamoeba nuttalli reveals mammalian host-related molecular signatures and a novel octapeptide-repeat surface protein.</title>
        <authorList>
            <person name="Tanaka M."/>
            <person name="Makiuchi T."/>
            <person name="Komiyama T."/>
            <person name="Shiina T."/>
            <person name="Osaki K."/>
            <person name="Tachibana H."/>
        </authorList>
    </citation>
    <scope>NUCLEOTIDE SEQUENCE [LARGE SCALE GENOMIC DNA]</scope>
    <source>
        <strain evidence="6 7">P19-061405</strain>
    </source>
</reference>
<sequence>MEDGKIDINKIHMLLYSKLEKRDKIEKEPFKLVTKCCGSGGEANETAELSGEIDKLKQENIDIVKDYHKISVKLSNVEQEKIAVEQELEQTKNMVKLKQEEVSVLQTKNDEVLKDIQSKIEMINVIRQESSAHQINRIRLEDDLKRLNIENHRIMDEYAKLEQELRVTKELYSKIQANPSITQQPQGNNPPTQSYLSSNATTSSSQVNGMNVSASKLPTECKRQITGHSSDILCFRYNSNGTVLASASADKTVKLWDVATGKIKSSVGGVLQSFTHLSFSPMGDMLLATSNDSTAKVWYLANSRLRHSLTGHSGKVTCGEFFDTDKIMTGSHDRTLKTWDVNKGYCLKTTVCFSSCNCMMMGGMGNLVLTGHCDNTIRFWDIRSKECIDINKNIHTSSVSDIINILDGRYFVSIGKDNIIQYVDGVERKVISSFSHPDFTVTSSSRICCSPDGKYIIAGSSNGEVFCWDTQTKKLETVLKPKLTQPTKVGCYAVSWNPVQSQIVSGHANKIVIWEN</sequence>
<feature type="repeat" description="WD" evidence="3">
    <location>
        <begin position="225"/>
        <end position="266"/>
    </location>
</feature>
<dbReference type="PRINTS" id="PR00320">
    <property type="entry name" value="GPROTEINBRPT"/>
</dbReference>
<dbReference type="InterPro" id="IPR036322">
    <property type="entry name" value="WD40_repeat_dom_sf"/>
</dbReference>
<evidence type="ECO:0000256" key="2">
    <source>
        <dbReference type="ARBA" id="ARBA00022737"/>
    </source>
</evidence>
<feature type="repeat" description="WD" evidence="3">
    <location>
        <begin position="365"/>
        <end position="390"/>
    </location>
</feature>
<comment type="caution">
    <text evidence="6">The sequence shown here is derived from an EMBL/GenBank/DDBJ whole genome shotgun (WGS) entry which is preliminary data.</text>
</comment>
<evidence type="ECO:0008006" key="8">
    <source>
        <dbReference type="Google" id="ProtNLM"/>
    </source>
</evidence>